<gene>
    <name evidence="1" type="ORF">CHYS00102_LOCUS14014</name>
</gene>
<protein>
    <submittedName>
        <fullName evidence="1">Uncharacterized protein</fullName>
    </submittedName>
</protein>
<evidence type="ECO:0000313" key="1">
    <source>
        <dbReference type="EMBL" id="CAD8886816.1"/>
    </source>
</evidence>
<dbReference type="AlphaFoldDB" id="A0A7S1BJ09"/>
<dbReference type="EMBL" id="HBFR01019348">
    <property type="protein sequence ID" value="CAD8886816.1"/>
    <property type="molecule type" value="Transcribed_RNA"/>
</dbReference>
<organism evidence="1">
    <name type="scientific">Corethron hystrix</name>
    <dbReference type="NCBI Taxonomy" id="216773"/>
    <lineage>
        <taxon>Eukaryota</taxon>
        <taxon>Sar</taxon>
        <taxon>Stramenopiles</taxon>
        <taxon>Ochrophyta</taxon>
        <taxon>Bacillariophyta</taxon>
        <taxon>Coscinodiscophyceae</taxon>
        <taxon>Corethrophycidae</taxon>
        <taxon>Corethrales</taxon>
        <taxon>Corethraceae</taxon>
        <taxon>Corethron</taxon>
    </lineage>
</organism>
<accession>A0A7S1BJ09</accession>
<name>A0A7S1BJ09_9STRA</name>
<reference evidence="1" key="1">
    <citation type="submission" date="2021-01" db="EMBL/GenBank/DDBJ databases">
        <authorList>
            <person name="Corre E."/>
            <person name="Pelletier E."/>
            <person name="Niang G."/>
            <person name="Scheremetjew M."/>
            <person name="Finn R."/>
            <person name="Kale V."/>
            <person name="Holt S."/>
            <person name="Cochrane G."/>
            <person name="Meng A."/>
            <person name="Brown T."/>
            <person name="Cohen L."/>
        </authorList>
    </citation>
    <scope>NUCLEOTIDE SEQUENCE</scope>
    <source>
        <strain evidence="1">308</strain>
    </source>
</reference>
<proteinExistence type="predicted"/>
<sequence length="133" mass="15096">MSPGVTMDPITITKLRSASTMQQRKVEDTSLVATMLPTDILHRVFGGLPPSHRFVGAISRRFNAEYDLYTRRPGKPKGTYVYGLSSLRQLDIFLSERTAGDLEIERDTFDGGESELRELNDLEVLKYLEDNRD</sequence>